<gene>
    <name evidence="2" type="ORF">HYFRA_00010172</name>
</gene>
<evidence type="ECO:0000313" key="2">
    <source>
        <dbReference type="EMBL" id="CAG8953423.1"/>
    </source>
</evidence>
<dbReference type="AlphaFoldDB" id="A0A9N9PSH9"/>
<organism evidence="2 3">
    <name type="scientific">Hymenoscyphus fraxineus</name>
    <dbReference type="NCBI Taxonomy" id="746836"/>
    <lineage>
        <taxon>Eukaryota</taxon>
        <taxon>Fungi</taxon>
        <taxon>Dikarya</taxon>
        <taxon>Ascomycota</taxon>
        <taxon>Pezizomycotina</taxon>
        <taxon>Leotiomycetes</taxon>
        <taxon>Helotiales</taxon>
        <taxon>Helotiaceae</taxon>
        <taxon>Hymenoscyphus</taxon>
    </lineage>
</organism>
<comment type="caution">
    <text evidence="2">The sequence shown here is derived from an EMBL/GenBank/DDBJ whole genome shotgun (WGS) entry which is preliminary data.</text>
</comment>
<feature type="region of interest" description="Disordered" evidence="1">
    <location>
        <begin position="152"/>
        <end position="207"/>
    </location>
</feature>
<dbReference type="EMBL" id="CAJVRL010000050">
    <property type="protein sequence ID" value="CAG8953423.1"/>
    <property type="molecule type" value="Genomic_DNA"/>
</dbReference>
<feature type="compositionally biased region" description="Basic and acidic residues" evidence="1">
    <location>
        <begin position="155"/>
        <end position="180"/>
    </location>
</feature>
<keyword evidence="3" id="KW-1185">Reference proteome</keyword>
<evidence type="ECO:0000313" key="3">
    <source>
        <dbReference type="Proteomes" id="UP000696280"/>
    </source>
</evidence>
<sequence>MDAEDQHGDFLGKENRRLSKPFDKLVEVCEFKSNQPPDWTRAQKTTLAVDTQCQNANYISPHLVKSLDLSPEYLETPFELTGVGEETMSVDQKVQLIFRKARTYQNDDKRYQPVTFFVLKKDQEEFGLLLGTPDCLRMNVVGRAVLVLRPKQKKPVKDENREKDVDRHREESRKDKDAQKKKSKAKKKHGDNADRGDGDRTRNENRG</sequence>
<evidence type="ECO:0000256" key="1">
    <source>
        <dbReference type="SAM" id="MobiDB-lite"/>
    </source>
</evidence>
<reference evidence="2" key="1">
    <citation type="submission" date="2021-07" db="EMBL/GenBank/DDBJ databases">
        <authorList>
            <person name="Durling M."/>
        </authorList>
    </citation>
    <scope>NUCLEOTIDE SEQUENCE</scope>
</reference>
<dbReference type="Proteomes" id="UP000696280">
    <property type="component" value="Unassembled WGS sequence"/>
</dbReference>
<name>A0A9N9PSH9_9HELO</name>
<dbReference type="OrthoDB" id="10437679at2759"/>
<protein>
    <submittedName>
        <fullName evidence="2">Uncharacterized protein</fullName>
    </submittedName>
</protein>
<proteinExistence type="predicted"/>
<feature type="compositionally biased region" description="Basic and acidic residues" evidence="1">
    <location>
        <begin position="190"/>
        <end position="207"/>
    </location>
</feature>
<accession>A0A9N9PSH9</accession>